<organism evidence="1 2">
    <name type="scientific">Paenibacillus vulneris</name>
    <dbReference type="NCBI Taxonomy" id="1133364"/>
    <lineage>
        <taxon>Bacteria</taxon>
        <taxon>Bacillati</taxon>
        <taxon>Bacillota</taxon>
        <taxon>Bacilli</taxon>
        <taxon>Bacillales</taxon>
        <taxon>Paenibacillaceae</taxon>
        <taxon>Paenibacillus</taxon>
    </lineage>
</organism>
<proteinExistence type="predicted"/>
<dbReference type="EMBL" id="JBHTLU010000012">
    <property type="protein sequence ID" value="MFD1219772.1"/>
    <property type="molecule type" value="Genomic_DNA"/>
</dbReference>
<evidence type="ECO:0000313" key="1">
    <source>
        <dbReference type="EMBL" id="MFD1219772.1"/>
    </source>
</evidence>
<protein>
    <submittedName>
        <fullName evidence="1">RNA-binding protein</fullName>
    </submittedName>
</protein>
<dbReference type="RefSeq" id="WP_345594660.1">
    <property type="nucleotide sequence ID" value="NZ_BAABJG010000055.1"/>
</dbReference>
<dbReference type="Proteomes" id="UP001597180">
    <property type="component" value="Unassembled WGS sequence"/>
</dbReference>
<accession>A0ABW3UH60</accession>
<name>A0ABW3UH60_9BACL</name>
<comment type="caution">
    <text evidence="1">The sequence shown here is derived from an EMBL/GenBank/DDBJ whole genome shotgun (WGS) entry which is preliminary data.</text>
</comment>
<sequence length="108" mass="12464">MIANVETWSELSESEVLHLPDIQFVTYCFQTFGLNRGIYNTIDQWLYNFGYKNVLQRRSATVSFLNLVKEKNGAERTNGSILRFGKGGVTKQLYDFIHLPVPVFLNQN</sequence>
<reference evidence="2" key="1">
    <citation type="journal article" date="2019" name="Int. J. Syst. Evol. Microbiol.">
        <title>The Global Catalogue of Microorganisms (GCM) 10K type strain sequencing project: providing services to taxonomists for standard genome sequencing and annotation.</title>
        <authorList>
            <consortium name="The Broad Institute Genomics Platform"/>
            <consortium name="The Broad Institute Genome Sequencing Center for Infectious Disease"/>
            <person name="Wu L."/>
            <person name="Ma J."/>
        </authorList>
    </citation>
    <scope>NUCLEOTIDE SEQUENCE [LARGE SCALE GENOMIC DNA]</scope>
    <source>
        <strain evidence="2">CCUG 53270</strain>
    </source>
</reference>
<keyword evidence="2" id="KW-1185">Reference proteome</keyword>
<evidence type="ECO:0000313" key="2">
    <source>
        <dbReference type="Proteomes" id="UP001597180"/>
    </source>
</evidence>
<gene>
    <name evidence="1" type="ORF">ACFQ4B_06565</name>
</gene>